<dbReference type="GO" id="GO:0051231">
    <property type="term" value="P:spindle elongation"/>
    <property type="evidence" value="ECO:0007669"/>
    <property type="project" value="TreeGrafter"/>
</dbReference>
<evidence type="ECO:0000256" key="3">
    <source>
        <dbReference type="ARBA" id="ARBA00022741"/>
    </source>
</evidence>
<dbReference type="PANTHER" id="PTHR47969">
    <property type="entry name" value="CHROMOSOME-ASSOCIATED KINESIN KIF4A-RELATED"/>
    <property type="match status" value="1"/>
</dbReference>
<dbReference type="GO" id="GO:0008017">
    <property type="term" value="F:microtubule binding"/>
    <property type="evidence" value="ECO:0007669"/>
    <property type="project" value="InterPro"/>
</dbReference>
<dbReference type="PANTHER" id="PTHR47969:SF15">
    <property type="entry name" value="CHROMOSOME-ASSOCIATED KINESIN KIF4A-RELATED"/>
    <property type="match status" value="1"/>
</dbReference>
<feature type="coiled-coil region" evidence="7">
    <location>
        <begin position="931"/>
        <end position="1078"/>
    </location>
</feature>
<keyword evidence="6" id="KW-0505">Motor protein</keyword>
<dbReference type="GO" id="GO:0007052">
    <property type="term" value="P:mitotic spindle organization"/>
    <property type="evidence" value="ECO:0007669"/>
    <property type="project" value="TreeGrafter"/>
</dbReference>
<dbReference type="PROSITE" id="PS50067">
    <property type="entry name" value="KINESIN_MOTOR_2"/>
    <property type="match status" value="1"/>
</dbReference>
<dbReference type="InterPro" id="IPR027417">
    <property type="entry name" value="P-loop_NTPase"/>
</dbReference>
<evidence type="ECO:0000256" key="6">
    <source>
        <dbReference type="PROSITE-ProRule" id="PRU00283"/>
    </source>
</evidence>
<organism evidence="10 11">
    <name type="scientific">Stylonychia lemnae</name>
    <name type="common">Ciliate</name>
    <dbReference type="NCBI Taxonomy" id="5949"/>
    <lineage>
        <taxon>Eukaryota</taxon>
        <taxon>Sar</taxon>
        <taxon>Alveolata</taxon>
        <taxon>Ciliophora</taxon>
        <taxon>Intramacronucleata</taxon>
        <taxon>Spirotrichea</taxon>
        <taxon>Stichotrichia</taxon>
        <taxon>Sporadotrichida</taxon>
        <taxon>Oxytrichidae</taxon>
        <taxon>Stylonychinae</taxon>
        <taxon>Stylonychia</taxon>
    </lineage>
</organism>
<dbReference type="SUPFAM" id="SSF52540">
    <property type="entry name" value="P-loop containing nucleoside triphosphate hydrolases"/>
    <property type="match status" value="1"/>
</dbReference>
<evidence type="ECO:0000256" key="4">
    <source>
        <dbReference type="ARBA" id="ARBA00022840"/>
    </source>
</evidence>
<keyword evidence="3 6" id="KW-0547">Nucleotide-binding</keyword>
<feature type="region of interest" description="Disordered" evidence="8">
    <location>
        <begin position="839"/>
        <end position="868"/>
    </location>
</feature>
<evidence type="ECO:0000256" key="7">
    <source>
        <dbReference type="SAM" id="Coils"/>
    </source>
</evidence>
<dbReference type="InParanoid" id="A0A077ZYW8"/>
<evidence type="ECO:0000256" key="5">
    <source>
        <dbReference type="ARBA" id="ARBA00023054"/>
    </source>
</evidence>
<feature type="compositionally biased region" description="Low complexity" evidence="8">
    <location>
        <begin position="850"/>
        <end position="866"/>
    </location>
</feature>
<comment type="similarity">
    <text evidence="6">Belongs to the TRAFAC class myosin-kinesin ATPase superfamily. Kinesin family.</text>
</comment>
<dbReference type="GO" id="GO:0005737">
    <property type="term" value="C:cytoplasm"/>
    <property type="evidence" value="ECO:0007669"/>
    <property type="project" value="UniProtKB-SubCell"/>
</dbReference>
<feature type="coiled-coil region" evidence="7">
    <location>
        <begin position="1108"/>
        <end position="1292"/>
    </location>
</feature>
<dbReference type="EMBL" id="CCKQ01003962">
    <property type="protein sequence ID" value="CDW75105.1"/>
    <property type="molecule type" value="Genomic_DNA"/>
</dbReference>
<feature type="region of interest" description="Disordered" evidence="8">
    <location>
        <begin position="62"/>
        <end position="94"/>
    </location>
</feature>
<sequence>MRTNQNPNGNISSRNNMNLNQSMQKSYTSVRHRASRSNSKDNQSPFSNFQLFISILGHQASVRQTSKDSQRLQRSNSKSNSKGRNTSMNKSQKVNFMSNSGYIDKGKKYCIFTTKERSGIIATTETSIQGRYINEQVNDPEELKYFIQDKFYHSVVSPAIRGFIEGTSASVILFGPTEGGKTYTLKGKTGAERGILPRAVEDIFNIVKNSEQRQEELEAINQRMMYSDEEDDGNFDTQNQRDIQSYNQKVRQSMNQMDPNVPERLFLKIQVYQIFVDKVLDLLNTSRQALSAQNARVSSYIDNETKEVVSKLANVTEKAIFNLEDFYSVLQEAFKNRRLESVSMQESDLRKKSHFIIGLTLMKRNPQKKLIELAQLNFVELSGSEQAVAEDSYYKEVSIRQFVTRSFNALSSQILRSALRKKSQNHDEGDVKLVNSIRNSLTQSSNIILICNVNPSPQAFHHSLPAIKFCARIRECIIKKQKHQREPSSRNSQQNDSINSIPEQRQLTYDQRQSYQAIDKVQILLDQIRDEVYLKRQRPFEMGQHEKERWSFNMLDKVDATLRMLYENSSSFDREKSDLQIKELSFLKDQINQFRYQSNLPLSPNSQNQYLSRNQQNCNSFSGVQNLKRENQQYNYNPHTNRSFDQNCEQDQRYLRSGKSSVERQNPLSENMMSTHKSVSNQHIYTEDAQDQEVYSDQELQLNDNHRLNNQQNQPQLNIVQGLRPHNLSKNNFQTSYQSINNRQLFQKGLSKDNNQENEQIYANLNEIQVYQKQNDNQKLAQHSLSLNLESGIQSSVHSENDFLNKANPFRNSLQQKQNSISEHFSPKNEDKNISTISQGFRANPKNGGQLQYQQQISQSPSQQSQAVKNPLTVYLHNQSFQRSSLNHSIISLPMSEQVNSKVHQLKQDKVYQSQQDALQDITRLIKLNDFEGLKLRVKQIFKEKEELENVSDEQVEIMRNMRVEIAQKEELIEEQDSLIRSAQVEFQATIDEFNQLKIEREMNLTQQSQELAQHMKDLQQKLSELEQDKNQSHKAQEILEMENRELIKLKEESDQKYQSVKEENDKLRSNYDILKEHEVNIIRDYEGKKTKEINFFEQRLQDAVKSSQDDRQKVIELEEKIFQLKEEYQRMEFELQKSNEDRAHLIQQVEELNHKIEKDQEAVIEIQKQMQSIDLDYQKLEEQKIQAEQDKKKAYNEINKLHMLVEEMDKNIQQEQQRVQDEIASKKNKEQDMIQVCIVRDKLEEQMQEKDAQLQQAEQNESEYKRQLSQLADMNEELERQLTKIKAKEYDKVDLMKKGAEFEARLKYYQVDNENLVRERNNLDIANVNLKKLNQDFEQRLLQAQGELEYFKQAHEMHLDKFDQKFDSISAELQKLKQENIQLKEKEKNYKRDQREILDEKEELQDRLKLAERRNDEMLVKLQEVEKDMRVLMQDREKDLKESAVKLNFDGRFKEENKHRMLDDIQNMIKQYKYEKGVNKNLNATTNGYNSNAHNYSTSSGYY</sequence>
<feature type="region of interest" description="Disordered" evidence="8">
    <location>
        <begin position="481"/>
        <end position="502"/>
    </location>
</feature>
<feature type="domain" description="Kinesin motor" evidence="9">
    <location>
        <begin position="87"/>
        <end position="476"/>
    </location>
</feature>
<feature type="compositionally biased region" description="Polar residues" evidence="8">
    <location>
        <begin position="658"/>
        <end position="679"/>
    </location>
</feature>
<feature type="region of interest" description="Disordered" evidence="8">
    <location>
        <begin position="24"/>
        <end position="43"/>
    </location>
</feature>
<dbReference type="Proteomes" id="UP000039865">
    <property type="component" value="Unassembled WGS sequence"/>
</dbReference>
<evidence type="ECO:0000259" key="9">
    <source>
        <dbReference type="PROSITE" id="PS50067"/>
    </source>
</evidence>
<feature type="compositionally biased region" description="Polar residues" evidence="8">
    <location>
        <begin position="489"/>
        <end position="502"/>
    </location>
</feature>
<keyword evidence="2" id="KW-0963">Cytoplasm</keyword>
<dbReference type="Pfam" id="PF00225">
    <property type="entry name" value="Kinesin"/>
    <property type="match status" value="1"/>
</dbReference>
<dbReference type="GO" id="GO:0003777">
    <property type="term" value="F:microtubule motor activity"/>
    <property type="evidence" value="ECO:0007669"/>
    <property type="project" value="InterPro"/>
</dbReference>
<reference evidence="10 11" key="1">
    <citation type="submission" date="2014-06" db="EMBL/GenBank/DDBJ databases">
        <authorList>
            <person name="Swart Estienne"/>
        </authorList>
    </citation>
    <scope>NUCLEOTIDE SEQUENCE [LARGE SCALE GENOMIC DNA]</scope>
    <source>
        <strain evidence="10 11">130c</strain>
    </source>
</reference>
<evidence type="ECO:0000313" key="10">
    <source>
        <dbReference type="EMBL" id="CDW75105.1"/>
    </source>
</evidence>
<dbReference type="InterPro" id="IPR001752">
    <property type="entry name" value="Kinesin_motor_dom"/>
</dbReference>
<comment type="subcellular location">
    <subcellularLocation>
        <location evidence="1">Cytoplasm</location>
    </subcellularLocation>
</comment>
<evidence type="ECO:0000256" key="2">
    <source>
        <dbReference type="ARBA" id="ARBA00022490"/>
    </source>
</evidence>
<dbReference type="InterPro" id="IPR036961">
    <property type="entry name" value="Kinesin_motor_dom_sf"/>
</dbReference>
<feature type="coiled-coil region" evidence="7">
    <location>
        <begin position="1317"/>
        <end position="1443"/>
    </location>
</feature>
<keyword evidence="5 7" id="KW-0175">Coiled coil</keyword>
<feature type="binding site" evidence="6">
    <location>
        <begin position="175"/>
        <end position="182"/>
    </location>
    <ligand>
        <name>ATP</name>
        <dbReference type="ChEBI" id="CHEBI:30616"/>
    </ligand>
</feature>
<dbReference type="GO" id="GO:0007018">
    <property type="term" value="P:microtubule-based movement"/>
    <property type="evidence" value="ECO:0007669"/>
    <property type="project" value="InterPro"/>
</dbReference>
<protein>
    <submittedName>
        <fullName evidence="10">Low quality protein: centromere-associated protein e</fullName>
    </submittedName>
</protein>
<proteinExistence type="inferred from homology"/>
<evidence type="ECO:0000256" key="8">
    <source>
        <dbReference type="SAM" id="MobiDB-lite"/>
    </source>
</evidence>
<keyword evidence="4 6" id="KW-0067">ATP-binding</keyword>
<keyword evidence="11" id="KW-1185">Reference proteome</keyword>
<gene>
    <name evidence="10" type="primary">Contig6859.g7344</name>
    <name evidence="10" type="ORF">STYLEM_4092</name>
</gene>
<dbReference type="GO" id="GO:0005875">
    <property type="term" value="C:microtubule associated complex"/>
    <property type="evidence" value="ECO:0007669"/>
    <property type="project" value="TreeGrafter"/>
</dbReference>
<evidence type="ECO:0000313" key="11">
    <source>
        <dbReference type="Proteomes" id="UP000039865"/>
    </source>
</evidence>
<dbReference type="OrthoDB" id="3176171at2759"/>
<dbReference type="InterPro" id="IPR027640">
    <property type="entry name" value="Kinesin-like_fam"/>
</dbReference>
<accession>A0A077ZYW8</accession>
<dbReference type="GO" id="GO:0005524">
    <property type="term" value="F:ATP binding"/>
    <property type="evidence" value="ECO:0007669"/>
    <property type="project" value="UniProtKB-UniRule"/>
</dbReference>
<dbReference type="Gene3D" id="3.40.850.10">
    <property type="entry name" value="Kinesin motor domain"/>
    <property type="match status" value="1"/>
</dbReference>
<feature type="compositionally biased region" description="Polar residues" evidence="8">
    <location>
        <begin position="83"/>
        <end position="94"/>
    </location>
</feature>
<dbReference type="OMA" id="CARIREC"/>
<dbReference type="PRINTS" id="PR00380">
    <property type="entry name" value="KINESINHEAVY"/>
</dbReference>
<name>A0A077ZYW8_STYLE</name>
<feature type="region of interest" description="Disordered" evidence="8">
    <location>
        <begin position="654"/>
        <end position="679"/>
    </location>
</feature>
<dbReference type="SMART" id="SM00129">
    <property type="entry name" value="KISc"/>
    <property type="match status" value="1"/>
</dbReference>
<evidence type="ECO:0000256" key="1">
    <source>
        <dbReference type="ARBA" id="ARBA00004496"/>
    </source>
</evidence>